<organism evidence="3 4">
    <name type="scientific">Populus tomentosa</name>
    <name type="common">Chinese white poplar</name>
    <dbReference type="NCBI Taxonomy" id="118781"/>
    <lineage>
        <taxon>Eukaryota</taxon>
        <taxon>Viridiplantae</taxon>
        <taxon>Streptophyta</taxon>
        <taxon>Embryophyta</taxon>
        <taxon>Tracheophyta</taxon>
        <taxon>Spermatophyta</taxon>
        <taxon>Magnoliopsida</taxon>
        <taxon>eudicotyledons</taxon>
        <taxon>Gunneridae</taxon>
        <taxon>Pentapetalae</taxon>
        <taxon>rosids</taxon>
        <taxon>fabids</taxon>
        <taxon>Malpighiales</taxon>
        <taxon>Salicaceae</taxon>
        <taxon>Saliceae</taxon>
        <taxon>Populus</taxon>
    </lineage>
</organism>
<accession>A0A8X8C6A4</accession>
<evidence type="ECO:0000313" key="3">
    <source>
        <dbReference type="EMBL" id="KAG6742732.1"/>
    </source>
</evidence>
<protein>
    <submittedName>
        <fullName evidence="3">Uncharacterized protein</fullName>
    </submittedName>
</protein>
<keyword evidence="4" id="KW-1185">Reference proteome</keyword>
<reference evidence="3" key="1">
    <citation type="journal article" date="2020" name="bioRxiv">
        <title>Hybrid origin of Populus tomentosa Carr. identified through genome sequencing and phylogenomic analysis.</title>
        <authorList>
            <person name="An X."/>
            <person name="Gao K."/>
            <person name="Chen Z."/>
            <person name="Li J."/>
            <person name="Yang X."/>
            <person name="Yang X."/>
            <person name="Zhou J."/>
            <person name="Guo T."/>
            <person name="Zhao T."/>
            <person name="Huang S."/>
            <person name="Miao D."/>
            <person name="Khan W.U."/>
            <person name="Rao P."/>
            <person name="Ye M."/>
            <person name="Lei B."/>
            <person name="Liao W."/>
            <person name="Wang J."/>
            <person name="Ji L."/>
            <person name="Li Y."/>
            <person name="Guo B."/>
            <person name="Mustafa N.S."/>
            <person name="Li S."/>
            <person name="Yun Q."/>
            <person name="Keller S.R."/>
            <person name="Mao J."/>
            <person name="Zhang R."/>
            <person name="Strauss S.H."/>
        </authorList>
    </citation>
    <scope>NUCLEOTIDE SEQUENCE</scope>
    <source>
        <strain evidence="3">GM15</strain>
        <tissue evidence="3">Leaf</tissue>
    </source>
</reference>
<feature type="transmembrane region" description="Helical" evidence="2">
    <location>
        <begin position="76"/>
        <end position="92"/>
    </location>
</feature>
<feature type="transmembrane region" description="Helical" evidence="2">
    <location>
        <begin position="45"/>
        <end position="64"/>
    </location>
</feature>
<dbReference type="AlphaFoldDB" id="A0A8X8C6A4"/>
<evidence type="ECO:0000256" key="1">
    <source>
        <dbReference type="SAM" id="MobiDB-lite"/>
    </source>
</evidence>
<feature type="compositionally biased region" description="Basic and acidic residues" evidence="1">
    <location>
        <begin position="213"/>
        <end position="238"/>
    </location>
</feature>
<dbReference type="EMBL" id="JAAWWB010000033">
    <property type="protein sequence ID" value="KAG6742732.1"/>
    <property type="molecule type" value="Genomic_DNA"/>
</dbReference>
<feature type="region of interest" description="Disordered" evidence="1">
    <location>
        <begin position="210"/>
        <end position="238"/>
    </location>
</feature>
<name>A0A8X8C6A4_POPTO</name>
<keyword evidence="2" id="KW-0812">Transmembrane</keyword>
<keyword evidence="2" id="KW-1133">Transmembrane helix</keyword>
<evidence type="ECO:0000256" key="2">
    <source>
        <dbReference type="SAM" id="Phobius"/>
    </source>
</evidence>
<sequence>MYVVPPPKGSSDAGSSDLRVYQTWKGSNIFFLQGRFIFGPDVRSLALTTLLIVVPVAVFCIFVARKLMDDFSDDWGISIMVIAVVFTIYGRGGKRIGHPRSQALVSEITESPVPDCQSNTPNLSKEEVQTFGHLTTKLVSSSSSNFAQANKVRIADGSQASISPISGKGSIHCISALSLTSVLHGEVNESEDMFLVSLTLFNLRLELEGANQGEREKGNENPAEVKECRSDEELEGEK</sequence>
<evidence type="ECO:0000313" key="4">
    <source>
        <dbReference type="Proteomes" id="UP000886885"/>
    </source>
</evidence>
<comment type="caution">
    <text evidence="3">The sequence shown here is derived from an EMBL/GenBank/DDBJ whole genome shotgun (WGS) entry which is preliminary data.</text>
</comment>
<gene>
    <name evidence="3" type="ORF">POTOM_053664</name>
</gene>
<dbReference type="Proteomes" id="UP000886885">
    <property type="component" value="Chromosome 17A"/>
</dbReference>
<dbReference type="OrthoDB" id="9909019at2759"/>
<keyword evidence="2" id="KW-0472">Membrane</keyword>
<proteinExistence type="predicted"/>